<gene>
    <name evidence="1" type="ORF">GGR05_003982</name>
</gene>
<keyword evidence="2" id="KW-1185">Reference proteome</keyword>
<dbReference type="EMBL" id="JACIDO010000012">
    <property type="protein sequence ID" value="MBB3937813.1"/>
    <property type="molecule type" value="Genomic_DNA"/>
</dbReference>
<dbReference type="Gene3D" id="1.10.30.50">
    <property type="match status" value="1"/>
</dbReference>
<evidence type="ECO:0000313" key="1">
    <source>
        <dbReference type="EMBL" id="MBB3937813.1"/>
    </source>
</evidence>
<proteinExistence type="predicted"/>
<sequence length="107" mass="12099">MARKRRDEEVVEPPADMAPQACWLCGRPLGARVEWHHPVPKSRGGRETVPVHPICHRTLHAYFTNTDLERHAEGGIPLASNPDLARFLKWIGNKPPDFHAPTRKARA</sequence>
<protein>
    <recommendedName>
        <fullName evidence="3">HNH endonuclease</fullName>
    </recommendedName>
</protein>
<name>A0A7W6BZ25_9HYPH</name>
<accession>A0A7W6BZ25</accession>
<evidence type="ECO:0008006" key="3">
    <source>
        <dbReference type="Google" id="ProtNLM"/>
    </source>
</evidence>
<dbReference type="AlphaFoldDB" id="A0A7W6BZ25"/>
<dbReference type="Proteomes" id="UP000531216">
    <property type="component" value="Unassembled WGS sequence"/>
</dbReference>
<comment type="caution">
    <text evidence="1">The sequence shown here is derived from an EMBL/GenBank/DDBJ whole genome shotgun (WGS) entry which is preliminary data.</text>
</comment>
<dbReference type="RefSeq" id="WP_244546067.1">
    <property type="nucleotide sequence ID" value="NZ_FOOA01000019.1"/>
</dbReference>
<evidence type="ECO:0000313" key="2">
    <source>
        <dbReference type="Proteomes" id="UP000531216"/>
    </source>
</evidence>
<reference evidence="1 2" key="1">
    <citation type="submission" date="2020-08" db="EMBL/GenBank/DDBJ databases">
        <title>Genomic Encyclopedia of Type Strains, Phase IV (KMG-IV): sequencing the most valuable type-strain genomes for metagenomic binning, comparative biology and taxonomic classification.</title>
        <authorList>
            <person name="Goeker M."/>
        </authorList>
    </citation>
    <scope>NUCLEOTIDE SEQUENCE [LARGE SCALE GENOMIC DNA]</scope>
    <source>
        <strain evidence="1 2">DSM 25024</strain>
    </source>
</reference>
<organism evidence="1 2">
    <name type="scientific">Aureimonas phyllosphaerae</name>
    <dbReference type="NCBI Taxonomy" id="1166078"/>
    <lineage>
        <taxon>Bacteria</taxon>
        <taxon>Pseudomonadati</taxon>
        <taxon>Pseudomonadota</taxon>
        <taxon>Alphaproteobacteria</taxon>
        <taxon>Hyphomicrobiales</taxon>
        <taxon>Aurantimonadaceae</taxon>
        <taxon>Aureimonas</taxon>
    </lineage>
</organism>